<evidence type="ECO:0000313" key="2">
    <source>
        <dbReference type="EMBL" id="KKY23078.1"/>
    </source>
</evidence>
<proteinExistence type="predicted"/>
<feature type="region of interest" description="Disordered" evidence="1">
    <location>
        <begin position="270"/>
        <end position="300"/>
    </location>
</feature>
<accession>A0A0G2GHK9</accession>
<dbReference type="InterPro" id="IPR011990">
    <property type="entry name" value="TPR-like_helical_dom_sf"/>
</dbReference>
<dbReference type="AlphaFoldDB" id="A0A0G2GHK9"/>
<dbReference type="EMBL" id="LAQI01000070">
    <property type="protein sequence ID" value="KKY23078.1"/>
    <property type="molecule type" value="Genomic_DNA"/>
</dbReference>
<reference evidence="2 3" key="1">
    <citation type="submission" date="2015-03" db="EMBL/GenBank/DDBJ databases">
        <authorList>
            <person name="Morales-Cruz A."/>
            <person name="Amrine K.C."/>
            <person name="Cantu D."/>
        </authorList>
    </citation>
    <scope>NUCLEOTIDE SEQUENCE [LARGE SCALE GENOMIC DNA]</scope>
    <source>
        <strain evidence="2">DS831</strain>
    </source>
</reference>
<feature type="region of interest" description="Disordered" evidence="1">
    <location>
        <begin position="393"/>
        <end position="412"/>
    </location>
</feature>
<evidence type="ECO:0000313" key="3">
    <source>
        <dbReference type="Proteomes" id="UP000034182"/>
    </source>
</evidence>
<name>A0A0G2GHK9_9PEZI</name>
<dbReference type="Gene3D" id="1.25.40.10">
    <property type="entry name" value="Tetratricopeptide repeat domain"/>
    <property type="match status" value="1"/>
</dbReference>
<comment type="caution">
    <text evidence="2">The sequence shown here is derived from an EMBL/GenBank/DDBJ whole genome shotgun (WGS) entry which is preliminary data.</text>
</comment>
<organism evidence="2 3">
    <name type="scientific">Diplodia seriata</name>
    <dbReference type="NCBI Taxonomy" id="420778"/>
    <lineage>
        <taxon>Eukaryota</taxon>
        <taxon>Fungi</taxon>
        <taxon>Dikarya</taxon>
        <taxon>Ascomycota</taxon>
        <taxon>Pezizomycotina</taxon>
        <taxon>Dothideomycetes</taxon>
        <taxon>Dothideomycetes incertae sedis</taxon>
        <taxon>Botryosphaeriales</taxon>
        <taxon>Botryosphaeriaceae</taxon>
        <taxon>Diplodia</taxon>
    </lineage>
</organism>
<reference evidence="2 3" key="2">
    <citation type="submission" date="2015-05" db="EMBL/GenBank/DDBJ databases">
        <title>Distinctive expansion of gene families associated with plant cell wall degradation and secondary metabolism in the genomes of grapevine trunk pathogens.</title>
        <authorList>
            <person name="Lawrence D.P."/>
            <person name="Travadon R."/>
            <person name="Rolshausen P.E."/>
            <person name="Baumgartner K."/>
        </authorList>
    </citation>
    <scope>NUCLEOTIDE SEQUENCE [LARGE SCALE GENOMIC DNA]</scope>
    <source>
        <strain evidence="2">DS831</strain>
    </source>
</reference>
<dbReference type="Proteomes" id="UP000034182">
    <property type="component" value="Unassembled WGS sequence"/>
</dbReference>
<feature type="region of interest" description="Disordered" evidence="1">
    <location>
        <begin position="182"/>
        <end position="205"/>
    </location>
</feature>
<sequence>MPKKKQFLQASAKQAARGKKKEPEPETEDDFLDAADEFEKSAGKWRAGDAAKSARFFQRAVDAYSAGLLKFPQSFDLAYNKALLEYQIAQDLRIAAQIGPPLVDLLRQALESHRFAISLNPDNLDILFNTANVLSDLADRVNKGDAVPLLQESVQCIRRCLERQVQEYESLQAAFLAANSGSQDAPAEAAPPSAQTPSSGSSAEEYANVEEAVTESAILDSVFFMANTLADLLGVMPAEDLDAIAKDVETVVGFFTSGALEPYFEKLDRTVPEPEKPTPTLSLSLSAAPPKPTPAQPSEHDSAIAEGALAQARLFSTISEAEFRRGERSAASWYATVLAKFAAITDDAANTTSLPDPADARSALIDALSALATATAPPADAQAEAAYLNQAPSTEAGAGDDNASTDPGAPAPAAALHEATDAAAVHADALKRAYHVLTTTLSFATSSSAAADKAPQLYIALGDVHWRLRGGAGDVAAAVAQARRAERLNRGIFDIFFVPLTAVYEGLVRLSYVPV</sequence>
<evidence type="ECO:0000256" key="1">
    <source>
        <dbReference type="SAM" id="MobiDB-lite"/>
    </source>
</evidence>
<feature type="compositionally biased region" description="Polar residues" evidence="1">
    <location>
        <begin position="193"/>
        <end position="202"/>
    </location>
</feature>
<gene>
    <name evidence="2" type="ORF">UCDDS831_g03203</name>
</gene>
<dbReference type="SUPFAM" id="SSF48452">
    <property type="entry name" value="TPR-like"/>
    <property type="match status" value="1"/>
</dbReference>
<feature type="region of interest" description="Disordered" evidence="1">
    <location>
        <begin position="1"/>
        <end position="31"/>
    </location>
</feature>
<protein>
    <submittedName>
        <fullName evidence="2">Putative tetratricopeptide-like helical</fullName>
    </submittedName>
</protein>